<gene>
    <name evidence="1" type="ORF">LPLAT_LOCUS13281</name>
</gene>
<organism evidence="1 2">
    <name type="scientific">Lasius platythorax</name>
    <dbReference type="NCBI Taxonomy" id="488582"/>
    <lineage>
        <taxon>Eukaryota</taxon>
        <taxon>Metazoa</taxon>
        <taxon>Ecdysozoa</taxon>
        <taxon>Arthropoda</taxon>
        <taxon>Hexapoda</taxon>
        <taxon>Insecta</taxon>
        <taxon>Pterygota</taxon>
        <taxon>Neoptera</taxon>
        <taxon>Endopterygota</taxon>
        <taxon>Hymenoptera</taxon>
        <taxon>Apocrita</taxon>
        <taxon>Aculeata</taxon>
        <taxon>Formicoidea</taxon>
        <taxon>Formicidae</taxon>
        <taxon>Formicinae</taxon>
        <taxon>Lasius</taxon>
        <taxon>Lasius</taxon>
    </lineage>
</organism>
<dbReference type="Proteomes" id="UP001497644">
    <property type="component" value="Chromosome 8"/>
</dbReference>
<reference evidence="1" key="1">
    <citation type="submission" date="2024-04" db="EMBL/GenBank/DDBJ databases">
        <authorList>
            <consortium name="Molecular Ecology Group"/>
        </authorList>
    </citation>
    <scope>NUCLEOTIDE SEQUENCE</scope>
</reference>
<dbReference type="EMBL" id="OZ034831">
    <property type="protein sequence ID" value="CAL1688159.1"/>
    <property type="molecule type" value="Genomic_DNA"/>
</dbReference>
<protein>
    <submittedName>
        <fullName evidence="1">Uncharacterized protein</fullName>
    </submittedName>
</protein>
<name>A0AAV2P992_9HYME</name>
<dbReference type="AlphaFoldDB" id="A0AAV2P992"/>
<evidence type="ECO:0000313" key="1">
    <source>
        <dbReference type="EMBL" id="CAL1688159.1"/>
    </source>
</evidence>
<evidence type="ECO:0000313" key="2">
    <source>
        <dbReference type="Proteomes" id="UP001497644"/>
    </source>
</evidence>
<keyword evidence="2" id="KW-1185">Reference proteome</keyword>
<accession>A0AAV2P992</accession>
<proteinExistence type="predicted"/>
<sequence>MRKQVSTTWWFITHLQEQWKKARAFLGETERMVKAKPFEEEHVARSYGTYLRKFRTRGRIADVAGGAKQF</sequence>